<proteinExistence type="predicted"/>
<evidence type="ECO:0000313" key="5">
    <source>
        <dbReference type="EMBL" id="KAA1104320.1"/>
    </source>
</evidence>
<protein>
    <recommendedName>
        <fullName evidence="3">SAC domain-containing protein</fullName>
    </recommendedName>
</protein>
<dbReference type="PROSITE" id="PS50275">
    <property type="entry name" value="SAC"/>
    <property type="match status" value="1"/>
</dbReference>
<dbReference type="EMBL" id="VDEP01000505">
    <property type="protein sequence ID" value="KAA1068610.1"/>
    <property type="molecule type" value="Genomic_DNA"/>
</dbReference>
<reference evidence="6 7" key="1">
    <citation type="submission" date="2019-05" db="EMBL/GenBank/DDBJ databases">
        <title>Emergence of the Ug99 lineage of the wheat stem rust pathogen through somatic hybridization.</title>
        <authorList>
            <person name="Li F."/>
            <person name="Upadhyaya N.M."/>
            <person name="Sperschneider J."/>
            <person name="Matny O."/>
            <person name="Nguyen-Phuc H."/>
            <person name="Mago R."/>
            <person name="Raley C."/>
            <person name="Miller M.E."/>
            <person name="Silverstein K.A.T."/>
            <person name="Henningsen E."/>
            <person name="Hirsch C.D."/>
            <person name="Visser B."/>
            <person name="Pretorius Z.A."/>
            <person name="Steffenson B.J."/>
            <person name="Schwessinger B."/>
            <person name="Dodds P.N."/>
            <person name="Figueroa M."/>
        </authorList>
    </citation>
    <scope>NUCLEOTIDE SEQUENCE [LARGE SCALE GENOMIC DNA]</scope>
    <source>
        <strain evidence="5">21-0</strain>
        <strain evidence="4 7">Ug99</strain>
    </source>
</reference>
<dbReference type="GO" id="GO:0043812">
    <property type="term" value="F:phosphatidylinositol-4-phosphate phosphatase activity"/>
    <property type="evidence" value="ECO:0007669"/>
    <property type="project" value="TreeGrafter"/>
</dbReference>
<sequence>MTNNNNLGIHSSLNLYISDQAYVLTSATDNQSQSLTINRKDSQISLSSPGPPEKFDRLVNNVAGLLGIIRLMKSDYLVLIQSARKVTNVFKTAVYTPSKFAVYPISLEPNLSILENSDERYLLSVLKAHLDHAVDKTFFTYLSKTHPNDPEPWNLTNSLQRQGSITKHNKQADGAVSDEQQEQPPWKASDDRFFWNKFIQTRFIELASQPNGNQASKFILPVIFGFLEFKSAVIKGKRFTFGIVSRRSRYRAGTRYFTRGINSEGDVSNFNETEMIMTTFPPNYNTQANGATDPGNGRSFVKAGFVQTRGSVPLFWTEINNLRYRPDLKIIDLPESLEAMKAHFDQQVSIYGDQYLFNLVNSSGYEKAVKDGYERAVKELNNPRVHYTYFDFHQECKGLRFDRVQILIDQLHDQLVDQAYFFQEFSAGPSSNPASKVQKSVVRTNCMDCLDRTNVLQSALAKWVLTFQLKQAGILEENENLDKYPDFMFLFRNLWADNADGVSKSYSGTPALKTDFTRLGVRTKKGAFDDGVNSLMRYVKNNFMDGPRQDSYDLFTGAWRPPVSDDPQATQPLHDQHLFKGPYDHHLIQAIVLGFVIFLLIFISATFTKKRSLKLAIISLIILSLITRYIFQHGMEFVNQPRLKGSTTNATRQRILSYNGPSSRIFQSSQHGRTKINFALFDHFVSLLSTNNHQHLNPPPPHSSSTAAPPLSSSISAPNQSHVIDDDKKKRLD</sequence>
<dbReference type="Pfam" id="PF02383">
    <property type="entry name" value="Syja_N"/>
    <property type="match status" value="1"/>
</dbReference>
<feature type="region of interest" description="Disordered" evidence="1">
    <location>
        <begin position="692"/>
        <end position="733"/>
    </location>
</feature>
<keyword evidence="6" id="KW-1185">Reference proteome</keyword>
<keyword evidence="2" id="KW-0812">Transmembrane</keyword>
<dbReference type="Proteomes" id="UP000324748">
    <property type="component" value="Unassembled WGS sequence"/>
</dbReference>
<dbReference type="PANTHER" id="PTHR45662">
    <property type="entry name" value="PHOSPHATIDYLINOSITIDE PHOSPHATASE SAC1"/>
    <property type="match status" value="1"/>
</dbReference>
<organism evidence="4 7">
    <name type="scientific">Puccinia graminis f. sp. tritici</name>
    <dbReference type="NCBI Taxonomy" id="56615"/>
    <lineage>
        <taxon>Eukaryota</taxon>
        <taxon>Fungi</taxon>
        <taxon>Dikarya</taxon>
        <taxon>Basidiomycota</taxon>
        <taxon>Pucciniomycotina</taxon>
        <taxon>Pucciniomycetes</taxon>
        <taxon>Pucciniales</taxon>
        <taxon>Pucciniaceae</taxon>
        <taxon>Puccinia</taxon>
    </lineage>
</organism>
<gene>
    <name evidence="5" type="ORF">PGT21_019218</name>
    <name evidence="4" type="ORF">PGTUg99_033661</name>
</gene>
<feature type="domain" description="SAC" evidence="3">
    <location>
        <begin position="153"/>
        <end position="508"/>
    </location>
</feature>
<feature type="compositionally biased region" description="Basic and acidic residues" evidence="1">
    <location>
        <begin position="723"/>
        <end position="733"/>
    </location>
</feature>
<dbReference type="PANTHER" id="PTHR45662:SF2">
    <property type="entry name" value="PHOSPHATIDYLINOSITOL-3-PHOSPHATASE SAC1"/>
    <property type="match status" value="1"/>
</dbReference>
<feature type="transmembrane region" description="Helical" evidence="2">
    <location>
        <begin position="587"/>
        <end position="608"/>
    </location>
</feature>
<keyword evidence="2" id="KW-0472">Membrane</keyword>
<dbReference type="GO" id="GO:0005783">
    <property type="term" value="C:endoplasmic reticulum"/>
    <property type="evidence" value="ECO:0007669"/>
    <property type="project" value="TreeGrafter"/>
</dbReference>
<keyword evidence="2" id="KW-1133">Transmembrane helix</keyword>
<evidence type="ECO:0000256" key="2">
    <source>
        <dbReference type="SAM" id="Phobius"/>
    </source>
</evidence>
<feature type="compositionally biased region" description="Low complexity" evidence="1">
    <location>
        <begin position="703"/>
        <end position="718"/>
    </location>
</feature>
<evidence type="ECO:0000259" key="3">
    <source>
        <dbReference type="PROSITE" id="PS50275"/>
    </source>
</evidence>
<evidence type="ECO:0000313" key="4">
    <source>
        <dbReference type="EMBL" id="KAA1068610.1"/>
    </source>
</evidence>
<name>A0A5B0LXQ2_PUCGR</name>
<feature type="transmembrane region" description="Helical" evidence="2">
    <location>
        <begin position="615"/>
        <end position="631"/>
    </location>
</feature>
<accession>A0A5B0LXQ2</accession>
<dbReference type="EMBL" id="VSWC01000041">
    <property type="protein sequence ID" value="KAA1104320.1"/>
    <property type="molecule type" value="Genomic_DNA"/>
</dbReference>
<evidence type="ECO:0000313" key="7">
    <source>
        <dbReference type="Proteomes" id="UP000325313"/>
    </source>
</evidence>
<dbReference type="OrthoDB" id="405996at2759"/>
<dbReference type="GO" id="GO:0046856">
    <property type="term" value="P:phosphatidylinositol dephosphorylation"/>
    <property type="evidence" value="ECO:0007669"/>
    <property type="project" value="TreeGrafter"/>
</dbReference>
<dbReference type="InterPro" id="IPR002013">
    <property type="entry name" value="SAC_dom"/>
</dbReference>
<comment type="caution">
    <text evidence="4">The sequence shown here is derived from an EMBL/GenBank/DDBJ whole genome shotgun (WGS) entry which is preliminary data.</text>
</comment>
<evidence type="ECO:0000256" key="1">
    <source>
        <dbReference type="SAM" id="MobiDB-lite"/>
    </source>
</evidence>
<dbReference type="AlphaFoldDB" id="A0A5B0LXQ2"/>
<feature type="region of interest" description="Disordered" evidence="1">
    <location>
        <begin position="164"/>
        <end position="186"/>
    </location>
</feature>
<evidence type="ECO:0000313" key="6">
    <source>
        <dbReference type="Proteomes" id="UP000324748"/>
    </source>
</evidence>
<dbReference type="Proteomes" id="UP000325313">
    <property type="component" value="Unassembled WGS sequence"/>
</dbReference>